<accession>A0ABX7XLR0</accession>
<name>A0ABX7XLR0_9STRE</name>
<dbReference type="Proteomes" id="UP000676511">
    <property type="component" value="Chromosome"/>
</dbReference>
<evidence type="ECO:0000313" key="1">
    <source>
        <dbReference type="EMBL" id="QUB39820.1"/>
    </source>
</evidence>
<organism evidence="1 2">
    <name type="scientific">Streptococcus lactarius</name>
    <dbReference type="NCBI Taxonomy" id="684066"/>
    <lineage>
        <taxon>Bacteria</taxon>
        <taxon>Bacillati</taxon>
        <taxon>Bacillota</taxon>
        <taxon>Bacilli</taxon>
        <taxon>Lactobacillales</taxon>
        <taxon>Streptococcaceae</taxon>
        <taxon>Streptococcus</taxon>
    </lineage>
</organism>
<evidence type="ECO:0000313" key="2">
    <source>
        <dbReference type="Proteomes" id="UP000676511"/>
    </source>
</evidence>
<reference evidence="1 2" key="1">
    <citation type="submission" date="2021-03" db="EMBL/GenBank/DDBJ databases">
        <title>Human Oral Microbial Genomes.</title>
        <authorList>
            <person name="Johnston C.D."/>
            <person name="Chen T."/>
            <person name="Dewhirst F.E."/>
        </authorList>
    </citation>
    <scope>NUCLEOTIDE SEQUENCE [LARGE SCALE GENOMIC DNA]</scope>
    <source>
        <strain evidence="1 2">CCUG 66490</strain>
    </source>
</reference>
<sequence length="235" mass="26796">MSSNDELSQSNESINLKMLNEDYFEELSKRIDRFKVLRKEAITLAAGVIGEHLFEEDLFFSSAIGRTVDILDGISNLLETRNITCAGILVRIQLDNLMRVFAAFIAADRSEFIKKVLKGTPVRKLYDDEGNKMTDYNLRKRISVYCPEIDDVYVKASGYVHFSDIAVHKSWWGNKEDIPHYSVGLPIREEVNPLLLEIADAFIYFIEIEFELYDVLVNSKKNADKKLGGQSAKEG</sequence>
<keyword evidence="2" id="KW-1185">Reference proteome</keyword>
<protein>
    <submittedName>
        <fullName evidence="1">Uncharacterized protein</fullName>
    </submittedName>
</protein>
<dbReference type="RefSeq" id="WP_200771874.1">
    <property type="nucleotide sequence ID" value="NZ_CP072329.1"/>
</dbReference>
<proteinExistence type="predicted"/>
<gene>
    <name evidence="1" type="ORF">J4854_05080</name>
</gene>
<dbReference type="EMBL" id="CP072329">
    <property type="protein sequence ID" value="QUB39820.1"/>
    <property type="molecule type" value="Genomic_DNA"/>
</dbReference>